<feature type="domain" description="FHA" evidence="4">
    <location>
        <begin position="457"/>
        <end position="506"/>
    </location>
</feature>
<feature type="domain" description="FHA" evidence="4">
    <location>
        <begin position="575"/>
        <end position="624"/>
    </location>
</feature>
<dbReference type="RefSeq" id="WP_084693520.1">
    <property type="nucleotide sequence ID" value="NZ_CP091519.2"/>
</dbReference>
<feature type="region of interest" description="Disordered" evidence="1">
    <location>
        <begin position="374"/>
        <end position="422"/>
    </location>
</feature>
<dbReference type="PROSITE" id="PS50006">
    <property type="entry name" value="FHA_DOMAIN"/>
    <property type="match status" value="2"/>
</dbReference>
<name>A0A376BM91_9NEIS</name>
<dbReference type="InterPro" id="IPR008984">
    <property type="entry name" value="SMAD_FHA_dom_sf"/>
</dbReference>
<dbReference type="InterPro" id="IPR009003">
    <property type="entry name" value="Peptidase_S1_PA"/>
</dbReference>
<reference evidence="5 6" key="1">
    <citation type="submission" date="2018-06" db="EMBL/GenBank/DDBJ databases">
        <authorList>
            <consortium name="Pathogen Informatics"/>
            <person name="Doyle S."/>
        </authorList>
    </citation>
    <scope>NUCLEOTIDE SEQUENCE [LARGE SCALE GENOMIC DNA]</scope>
    <source>
        <strain evidence="5 6">NCTC10283</strain>
    </source>
</reference>
<dbReference type="Gene3D" id="2.40.10.120">
    <property type="match status" value="1"/>
</dbReference>
<keyword evidence="2" id="KW-1133">Transmembrane helix</keyword>
<sequence>MTPPRSTLIALALIAMPLAAAPLPDVQQASQSVYRIWLGIPLPTGFVKQTDGSHIQSLQTQAFAEQVPLKGMSLLNKKSGKLKPLSGEGMLFQHNGKNYLLVANGSAYAVSDKGHLVTNAKLADNVGDTQAVFVDETGLRDMGDNGGKAEAFILTKPADTSAFKLHPIKQIVRDVKTDLAVIYAESLPTKGLKLADSQFAKSADLVFALGAEGAFDPLSGKQGAIDRVDYTAAIASEGKLDKRVKQKETSLWLHSAPISGSQTGGALVNQCGQVLGTNQLNEVNGAFAAIDAGELLPMLRKHSIPFQTFQGRCGNILAKAENAVDKAEAVLRSAEHNPRGWLSVLGLGVLGLVAAVIAWKALAWTLRQRRQTVRGTPQAANRQPAPVAPPVQQPNYAPNPPAQNPAAAYTPPPVQPTYVPPTPPVAAPKTSYDHLAIVLQGVSGSLNALAVPSNRVITVGRAADCDVVLPNPQISGKHLKLWQDNGAVWVQDLNSSNGTFVNGAKIHAATRLMVGDVLQFTSDVNIARFRLPEMSAAAHTVVHTPPTIHIPTHTWHLKPMQQDLPPIAVPAQGRIAIGQASDNDVVIANQYVSRKHAHLRVENGVLWLIDVGSKNGTFVDSLSNRVQETPLQTGQTVYFANQSVQYRVEKV</sequence>
<gene>
    <name evidence="5" type="ORF">NCTC10283_00997</name>
</gene>
<keyword evidence="6" id="KW-1185">Reference proteome</keyword>
<dbReference type="PANTHER" id="PTHR23308">
    <property type="entry name" value="NUCLEAR INHIBITOR OF PROTEIN PHOSPHATASE-1"/>
    <property type="match status" value="1"/>
</dbReference>
<dbReference type="STRING" id="1120980.GCA_000745955_01001"/>
<feature type="transmembrane region" description="Helical" evidence="2">
    <location>
        <begin position="341"/>
        <end position="362"/>
    </location>
</feature>
<dbReference type="AlphaFoldDB" id="A0A376BM91"/>
<dbReference type="Pfam" id="PF13365">
    <property type="entry name" value="Trypsin_2"/>
    <property type="match status" value="1"/>
</dbReference>
<feature type="compositionally biased region" description="Pro residues" evidence="1">
    <location>
        <begin position="410"/>
        <end position="422"/>
    </location>
</feature>
<dbReference type="Pfam" id="PF00498">
    <property type="entry name" value="FHA"/>
    <property type="match status" value="2"/>
</dbReference>
<dbReference type="Gene3D" id="2.60.200.20">
    <property type="match status" value="2"/>
</dbReference>
<dbReference type="OrthoDB" id="151099at2"/>
<dbReference type="CDD" id="cd00060">
    <property type="entry name" value="FHA"/>
    <property type="match status" value="2"/>
</dbReference>
<dbReference type="InterPro" id="IPR050923">
    <property type="entry name" value="Cell_Proc_Reg/RNA_Proc"/>
</dbReference>
<feature type="signal peptide" evidence="3">
    <location>
        <begin position="1"/>
        <end position="20"/>
    </location>
</feature>
<feature type="chain" id="PRO_5016754650" evidence="3">
    <location>
        <begin position="21"/>
        <end position="651"/>
    </location>
</feature>
<evidence type="ECO:0000259" key="4">
    <source>
        <dbReference type="PROSITE" id="PS50006"/>
    </source>
</evidence>
<protein>
    <submittedName>
        <fullName evidence="5">Uncharacterized conserved protein, contains FHA domain</fullName>
    </submittedName>
</protein>
<dbReference type="Proteomes" id="UP000254209">
    <property type="component" value="Unassembled WGS sequence"/>
</dbReference>
<evidence type="ECO:0000256" key="1">
    <source>
        <dbReference type="SAM" id="MobiDB-lite"/>
    </source>
</evidence>
<evidence type="ECO:0000313" key="5">
    <source>
        <dbReference type="EMBL" id="SSY70882.1"/>
    </source>
</evidence>
<evidence type="ECO:0000256" key="3">
    <source>
        <dbReference type="SAM" id="SignalP"/>
    </source>
</evidence>
<dbReference type="SUPFAM" id="SSF50494">
    <property type="entry name" value="Trypsin-like serine proteases"/>
    <property type="match status" value="1"/>
</dbReference>
<organism evidence="5 6">
    <name type="scientific">Alysiella crassa</name>
    <dbReference type="NCBI Taxonomy" id="153491"/>
    <lineage>
        <taxon>Bacteria</taxon>
        <taxon>Pseudomonadati</taxon>
        <taxon>Pseudomonadota</taxon>
        <taxon>Betaproteobacteria</taxon>
        <taxon>Neisseriales</taxon>
        <taxon>Neisseriaceae</taxon>
        <taxon>Alysiella</taxon>
    </lineage>
</organism>
<evidence type="ECO:0000313" key="6">
    <source>
        <dbReference type="Proteomes" id="UP000254209"/>
    </source>
</evidence>
<proteinExistence type="predicted"/>
<feature type="compositionally biased region" description="Pro residues" evidence="1">
    <location>
        <begin position="386"/>
        <end position="403"/>
    </location>
</feature>
<dbReference type="SMART" id="SM00240">
    <property type="entry name" value="FHA"/>
    <property type="match status" value="2"/>
</dbReference>
<keyword evidence="2" id="KW-0812">Transmembrane</keyword>
<dbReference type="SUPFAM" id="SSF49879">
    <property type="entry name" value="SMAD/FHA domain"/>
    <property type="match status" value="2"/>
</dbReference>
<evidence type="ECO:0000256" key="2">
    <source>
        <dbReference type="SAM" id="Phobius"/>
    </source>
</evidence>
<keyword evidence="2" id="KW-0472">Membrane</keyword>
<accession>A0A376BM91</accession>
<dbReference type="EMBL" id="UFSO01000002">
    <property type="protein sequence ID" value="SSY70882.1"/>
    <property type="molecule type" value="Genomic_DNA"/>
</dbReference>
<keyword evidence="3" id="KW-0732">Signal</keyword>
<dbReference type="InterPro" id="IPR000253">
    <property type="entry name" value="FHA_dom"/>
</dbReference>